<feature type="transmembrane region" description="Helical" evidence="6">
    <location>
        <begin position="202"/>
        <end position="222"/>
    </location>
</feature>
<dbReference type="PANTHER" id="PTHR30238">
    <property type="entry name" value="MEMBRANE BOUND PREDICTED REDOX MODULATOR"/>
    <property type="match status" value="1"/>
</dbReference>
<evidence type="ECO:0000256" key="3">
    <source>
        <dbReference type="ARBA" id="ARBA00022692"/>
    </source>
</evidence>
<organism evidence="7 8">
    <name type="scientific">Pseudomonas fungipugnans</name>
    <dbReference type="NCBI Taxonomy" id="3024217"/>
    <lineage>
        <taxon>Bacteria</taxon>
        <taxon>Pseudomonadati</taxon>
        <taxon>Pseudomonadota</taxon>
        <taxon>Gammaproteobacteria</taxon>
        <taxon>Pseudomonadales</taxon>
        <taxon>Pseudomonadaceae</taxon>
        <taxon>Pseudomonas</taxon>
    </lineage>
</organism>
<feature type="transmembrane region" description="Helical" evidence="6">
    <location>
        <begin position="103"/>
        <end position="123"/>
    </location>
</feature>
<evidence type="ECO:0000256" key="2">
    <source>
        <dbReference type="ARBA" id="ARBA00007511"/>
    </source>
</evidence>
<comment type="subcellular location">
    <subcellularLocation>
        <location evidence="1">Membrane</location>
        <topology evidence="1">Multi-pass membrane protein</topology>
    </subcellularLocation>
</comment>
<dbReference type="InterPro" id="IPR022301">
    <property type="entry name" value="Integral_membrane_YjbE"/>
</dbReference>
<feature type="transmembrane region" description="Helical" evidence="6">
    <location>
        <begin position="168"/>
        <end position="196"/>
    </location>
</feature>
<feature type="transmembrane region" description="Helical" evidence="6">
    <location>
        <begin position="129"/>
        <end position="156"/>
    </location>
</feature>
<reference evidence="7 8" key="1">
    <citation type="submission" date="2023-02" db="EMBL/GenBank/DDBJ databases">
        <title>Pseudomonas chrutzelriedensis sp. nov., a potently antifungal strain isolated from moss.</title>
        <authorList>
            <person name="Schnyder A."/>
            <person name="Kalawong R."/>
            <person name="Eberl L."/>
            <person name="Agnoli K."/>
        </authorList>
    </citation>
    <scope>NUCLEOTIDE SEQUENCE [LARGE SCALE GENOMIC DNA]</scope>
    <source>
        <strain evidence="7 8">681</strain>
    </source>
</reference>
<keyword evidence="4 6" id="KW-1133">Transmembrane helix</keyword>
<evidence type="ECO:0000313" key="7">
    <source>
        <dbReference type="EMBL" id="MDI2593507.1"/>
    </source>
</evidence>
<feature type="transmembrane region" description="Helical" evidence="6">
    <location>
        <begin position="74"/>
        <end position="91"/>
    </location>
</feature>
<keyword evidence="8" id="KW-1185">Reference proteome</keyword>
<comment type="caution">
    <text evidence="7">The sequence shown here is derived from an EMBL/GenBank/DDBJ whole genome shotgun (WGS) entry which is preliminary data.</text>
</comment>
<evidence type="ECO:0000256" key="4">
    <source>
        <dbReference type="ARBA" id="ARBA00022989"/>
    </source>
</evidence>
<dbReference type="RefSeq" id="WP_259498829.1">
    <property type="nucleotide sequence ID" value="NZ_JARBWL010000002.1"/>
</dbReference>
<feature type="transmembrane region" description="Helical" evidence="6">
    <location>
        <begin position="46"/>
        <end position="68"/>
    </location>
</feature>
<feature type="transmembrane region" description="Helical" evidence="6">
    <location>
        <begin position="282"/>
        <end position="303"/>
    </location>
</feature>
<proteinExistence type="inferred from homology"/>
<protein>
    <submittedName>
        <fullName evidence="7">TerC family protein</fullName>
    </submittedName>
</protein>
<accession>A0ABT6QTI0</accession>
<evidence type="ECO:0000313" key="8">
    <source>
        <dbReference type="Proteomes" id="UP001159100"/>
    </source>
</evidence>
<evidence type="ECO:0000256" key="6">
    <source>
        <dbReference type="SAM" id="Phobius"/>
    </source>
</evidence>
<evidence type="ECO:0000256" key="1">
    <source>
        <dbReference type="ARBA" id="ARBA00004141"/>
    </source>
</evidence>
<keyword evidence="3 6" id="KW-0812">Transmembrane</keyword>
<dbReference type="InterPro" id="IPR005496">
    <property type="entry name" value="Integral_membrane_TerC"/>
</dbReference>
<dbReference type="NCBIfam" id="TIGR03717">
    <property type="entry name" value="R_switched_YjbE"/>
    <property type="match status" value="1"/>
</dbReference>
<sequence>MLFDGALHALSLVFEVFVLDLILSGDNALVIALACRGLPPEQLKRAVLIGTSGAIILRVLLTTLAGWLLLVPGLKLIGAVMLLVIAIRLLSEEQANEEGEQPVGALSTLSGAVMTVLTADLIMSMDNVVGLAAVAQGSVFYLLLGLLLSVPLLMFGSLQITRLLQRQPLLVTVGAALLGYVAGDIAVGDPLVVGWINTQSPALNQVLPLLCAAFVVLQARIIRRQRERVPRLQYNRPVVVIVEAPLPISAPEVVPQMAIAPPVQSIEVDAAPVRLERRLGAYSGWVTVVAGLAAIFLVGAVLYSTVGALAGSLLPSAQKDYVYTCTGASATLYYRPGGSAIRLVTGGGEATGYVSYGKILWENAQSAVKTLHLTPPAQIEKTSPTVVTLSGGSFAQIPCTRDL</sequence>
<dbReference type="PANTHER" id="PTHR30238:SF4">
    <property type="entry name" value="SLL1022 PROTEIN"/>
    <property type="match status" value="1"/>
</dbReference>
<dbReference type="Proteomes" id="UP001159100">
    <property type="component" value="Unassembled WGS sequence"/>
</dbReference>
<evidence type="ECO:0000256" key="5">
    <source>
        <dbReference type="ARBA" id="ARBA00023136"/>
    </source>
</evidence>
<name>A0ABT6QTI0_9PSED</name>
<comment type="similarity">
    <text evidence="2">Belongs to the TerC family.</text>
</comment>
<gene>
    <name evidence="7" type="ORF">POF45_19060</name>
</gene>
<feature type="transmembrane region" description="Helical" evidence="6">
    <location>
        <begin position="12"/>
        <end position="34"/>
    </location>
</feature>
<keyword evidence="5 6" id="KW-0472">Membrane</keyword>
<dbReference type="Pfam" id="PF03741">
    <property type="entry name" value="TerC"/>
    <property type="match status" value="1"/>
</dbReference>
<dbReference type="EMBL" id="JARBWL010000002">
    <property type="protein sequence ID" value="MDI2593507.1"/>
    <property type="molecule type" value="Genomic_DNA"/>
</dbReference>